<proteinExistence type="predicted"/>
<accession>A0AAD9SN31</accession>
<evidence type="ECO:0000256" key="1">
    <source>
        <dbReference type="SAM" id="SignalP"/>
    </source>
</evidence>
<keyword evidence="1" id="KW-0732">Signal</keyword>
<feature type="chain" id="PRO_5041988824" description="DUF7708 domain-containing protein" evidence="1">
    <location>
        <begin position="18"/>
        <end position="463"/>
    </location>
</feature>
<dbReference type="AlphaFoldDB" id="A0AAD9SN31"/>
<sequence length="463" mass="52707">MEQWLILVCAAIFDTFAQHHPEYVSLAWGAMKFLFISVLNHEELLSEISKAIANLADVLPRTELHSILYPTARMQEAVSLLYAKIIEFVVKAIKWCKKGKARHAIAAIAHPFELKFKAIIDEITKRSRAVDELANAASKAEIRDLHFTVHQMSKSITQLTEMMAFHQQQQTLQYQSLLSFRAEQQHMFRRGQIEEIRKTVLLLDDTPDASQNLAFCKSMRTRRRQRLPTQLPITALSKLRAWVSDPSSSMILAQGQGIKTSSLDFAVDFLDAILERGYPVIWALPGDIDDTQPTPSVIGILRSLISQLLELELESDGTKSGASPIALKNFQGRRSIRQWFELLERCVANFPRLFIIVDTSLVQKSLEDEAGAENSFALSDFIESISDIVTRRDKDGLKVAIVSWKFDTATSMEAGDFFNELQFATDMGRRIQRLMRQPKHRAMFKRRGQDLAKDFSFPFDETP</sequence>
<dbReference type="EMBL" id="JAUJFL010000001">
    <property type="protein sequence ID" value="KAK2613386.1"/>
    <property type="molecule type" value="Genomic_DNA"/>
</dbReference>
<protein>
    <recommendedName>
        <fullName evidence="2">DUF7708 domain-containing protein</fullName>
    </recommendedName>
</protein>
<keyword evidence="4" id="KW-1185">Reference proteome</keyword>
<dbReference type="InterPro" id="IPR056125">
    <property type="entry name" value="DUF7708"/>
</dbReference>
<dbReference type="Pfam" id="PF24809">
    <property type="entry name" value="DUF7708"/>
    <property type="match status" value="1"/>
</dbReference>
<evidence type="ECO:0000259" key="2">
    <source>
        <dbReference type="Pfam" id="PF24809"/>
    </source>
</evidence>
<dbReference type="Proteomes" id="UP001265746">
    <property type="component" value="Unassembled WGS sequence"/>
</dbReference>
<reference evidence="3" key="1">
    <citation type="submission" date="2023-06" db="EMBL/GenBank/DDBJ databases">
        <authorList>
            <person name="Noh H."/>
        </authorList>
    </citation>
    <scope>NUCLEOTIDE SEQUENCE</scope>
    <source>
        <strain evidence="3">DUCC20226</strain>
    </source>
</reference>
<feature type="domain" description="DUF7708" evidence="2">
    <location>
        <begin position="9"/>
        <end position="142"/>
    </location>
</feature>
<organism evidence="3 4">
    <name type="scientific">Phomopsis amygdali</name>
    <name type="common">Fusicoccum amygdali</name>
    <dbReference type="NCBI Taxonomy" id="1214568"/>
    <lineage>
        <taxon>Eukaryota</taxon>
        <taxon>Fungi</taxon>
        <taxon>Dikarya</taxon>
        <taxon>Ascomycota</taxon>
        <taxon>Pezizomycotina</taxon>
        <taxon>Sordariomycetes</taxon>
        <taxon>Sordariomycetidae</taxon>
        <taxon>Diaporthales</taxon>
        <taxon>Diaporthaceae</taxon>
        <taxon>Diaporthe</taxon>
    </lineage>
</organism>
<gene>
    <name evidence="3" type="ORF">N8I77_000304</name>
</gene>
<comment type="caution">
    <text evidence="3">The sequence shown here is derived from an EMBL/GenBank/DDBJ whole genome shotgun (WGS) entry which is preliminary data.</text>
</comment>
<feature type="signal peptide" evidence="1">
    <location>
        <begin position="1"/>
        <end position="17"/>
    </location>
</feature>
<evidence type="ECO:0000313" key="4">
    <source>
        <dbReference type="Proteomes" id="UP001265746"/>
    </source>
</evidence>
<evidence type="ECO:0000313" key="3">
    <source>
        <dbReference type="EMBL" id="KAK2613386.1"/>
    </source>
</evidence>
<name>A0AAD9SN31_PHOAM</name>